<dbReference type="AlphaFoldDB" id="A0A914C4T5"/>
<evidence type="ECO:0000313" key="3">
    <source>
        <dbReference type="Proteomes" id="UP000887540"/>
    </source>
</evidence>
<dbReference type="GO" id="GO:0015629">
    <property type="term" value="C:actin cytoskeleton"/>
    <property type="evidence" value="ECO:0007669"/>
    <property type="project" value="TreeGrafter"/>
</dbReference>
<dbReference type="InterPro" id="IPR036872">
    <property type="entry name" value="CH_dom_sf"/>
</dbReference>
<evidence type="ECO:0000313" key="4">
    <source>
        <dbReference type="WBParaSite" id="ACRNAN_Path_301.g1136.t1"/>
    </source>
</evidence>
<dbReference type="GO" id="GO:0007015">
    <property type="term" value="P:actin filament organization"/>
    <property type="evidence" value="ECO:0007669"/>
    <property type="project" value="TreeGrafter"/>
</dbReference>
<dbReference type="PANTHER" id="PTHR47385:SF14">
    <property type="entry name" value="TRANSGELIN"/>
    <property type="match status" value="1"/>
</dbReference>
<dbReference type="WBParaSite" id="ACRNAN_Path_301.g1136.t1">
    <property type="protein sequence ID" value="ACRNAN_Path_301.g1136.t1"/>
    <property type="gene ID" value="ACRNAN_Path_301.g1136"/>
</dbReference>
<reference evidence="4" key="1">
    <citation type="submission" date="2022-11" db="UniProtKB">
        <authorList>
            <consortium name="WormBaseParasite"/>
        </authorList>
    </citation>
    <scope>IDENTIFICATION</scope>
</reference>
<name>A0A914C4T5_9BILA</name>
<dbReference type="GO" id="GO:0051015">
    <property type="term" value="F:actin filament binding"/>
    <property type="evidence" value="ECO:0007669"/>
    <property type="project" value="TreeGrafter"/>
</dbReference>
<dbReference type="SUPFAM" id="SSF47576">
    <property type="entry name" value="Calponin-homology domain, CH-domain"/>
    <property type="match status" value="1"/>
</dbReference>
<dbReference type="Gene3D" id="1.10.418.10">
    <property type="entry name" value="Calponin-like domain"/>
    <property type="match status" value="1"/>
</dbReference>
<dbReference type="Pfam" id="PF00307">
    <property type="entry name" value="CH"/>
    <property type="match status" value="1"/>
</dbReference>
<dbReference type="FunFam" id="1.10.418.10:FF:000075">
    <property type="entry name" value="Transgelin"/>
    <property type="match status" value="1"/>
</dbReference>
<dbReference type="InterPro" id="IPR001715">
    <property type="entry name" value="CH_dom"/>
</dbReference>
<dbReference type="PRINTS" id="PR00888">
    <property type="entry name" value="SM22CALPONIN"/>
</dbReference>
<accession>A0A914C4T5</accession>
<dbReference type="SMART" id="SM00033">
    <property type="entry name" value="CH"/>
    <property type="match status" value="1"/>
</dbReference>
<comment type="similarity">
    <text evidence="1">Belongs to the calponin family.</text>
</comment>
<proteinExistence type="inferred from homology"/>
<dbReference type="PROSITE" id="PS50021">
    <property type="entry name" value="CH"/>
    <property type="match status" value="1"/>
</dbReference>
<evidence type="ECO:0000256" key="1">
    <source>
        <dbReference type="ARBA" id="ARBA00009631"/>
    </source>
</evidence>
<dbReference type="Pfam" id="PF00402">
    <property type="entry name" value="Calponin"/>
    <property type="match status" value="1"/>
</dbReference>
<organism evidence="3 4">
    <name type="scientific">Acrobeloides nanus</name>
    <dbReference type="NCBI Taxonomy" id="290746"/>
    <lineage>
        <taxon>Eukaryota</taxon>
        <taxon>Metazoa</taxon>
        <taxon>Ecdysozoa</taxon>
        <taxon>Nematoda</taxon>
        <taxon>Chromadorea</taxon>
        <taxon>Rhabditida</taxon>
        <taxon>Tylenchina</taxon>
        <taxon>Cephalobomorpha</taxon>
        <taxon>Cephaloboidea</taxon>
        <taxon>Cephalobidae</taxon>
        <taxon>Acrobeloides</taxon>
    </lineage>
</organism>
<protein>
    <submittedName>
        <fullName evidence="4">Calponin-homology (CH) domain-containing protein</fullName>
    </submittedName>
</protein>
<feature type="domain" description="Calponin-homology (CH)" evidence="2">
    <location>
        <begin position="24"/>
        <end position="132"/>
    </location>
</feature>
<keyword evidence="3" id="KW-1185">Reference proteome</keyword>
<dbReference type="InterPro" id="IPR000557">
    <property type="entry name" value="Calponin_repeat"/>
</dbReference>
<evidence type="ECO:0000259" key="2">
    <source>
        <dbReference type="PROSITE" id="PS50021"/>
    </source>
</evidence>
<dbReference type="PANTHER" id="PTHR47385">
    <property type="entry name" value="CALPONIN"/>
    <property type="match status" value="1"/>
</dbReference>
<dbReference type="InterPro" id="IPR003096">
    <property type="entry name" value="SM22_calponin"/>
</dbReference>
<dbReference type="Proteomes" id="UP000887540">
    <property type="component" value="Unplaced"/>
</dbReference>
<sequence>MSERATKSGIALEAQRKIHGKYDPQLAQQILEWVVDVSGQQINTSGDVDNFLSTLKDGTVLCNLANALSPGEIKKINNTKMAFKLMENISFFLKFAEKHVNKTELFQTVDLFEGQDPNAVLVCLSSLARKSEKLFGKPGLGPKEAEGEKRQWTEEQLRAGEGVIGLQMGSNKGANASGVVIGNTRHM</sequence>
<dbReference type="InterPro" id="IPR050606">
    <property type="entry name" value="Calponin-like"/>
</dbReference>
<dbReference type="PROSITE" id="PS51122">
    <property type="entry name" value="CALPONIN_2"/>
    <property type="match status" value="1"/>
</dbReference>